<reference evidence="2" key="1">
    <citation type="submission" date="2023-07" db="EMBL/GenBank/DDBJ databases">
        <authorList>
            <person name="Stuckert A."/>
        </authorList>
    </citation>
    <scope>NUCLEOTIDE SEQUENCE</scope>
</reference>
<accession>A0ABN9MHC3</accession>
<evidence type="ECO:0000313" key="2">
    <source>
        <dbReference type="EMBL" id="CAJ0964982.1"/>
    </source>
</evidence>
<protein>
    <submittedName>
        <fullName evidence="2">Uncharacterized protein</fullName>
    </submittedName>
</protein>
<organism evidence="2 3">
    <name type="scientific">Ranitomeya imitator</name>
    <name type="common">mimic poison frog</name>
    <dbReference type="NCBI Taxonomy" id="111125"/>
    <lineage>
        <taxon>Eukaryota</taxon>
        <taxon>Metazoa</taxon>
        <taxon>Chordata</taxon>
        <taxon>Craniata</taxon>
        <taxon>Vertebrata</taxon>
        <taxon>Euteleostomi</taxon>
        <taxon>Amphibia</taxon>
        <taxon>Batrachia</taxon>
        <taxon>Anura</taxon>
        <taxon>Neobatrachia</taxon>
        <taxon>Hyloidea</taxon>
        <taxon>Dendrobatidae</taxon>
        <taxon>Dendrobatinae</taxon>
        <taxon>Ranitomeya</taxon>
    </lineage>
</organism>
<feature type="compositionally biased region" description="Low complexity" evidence="1">
    <location>
        <begin position="104"/>
        <end position="118"/>
    </location>
</feature>
<evidence type="ECO:0000313" key="3">
    <source>
        <dbReference type="Proteomes" id="UP001176940"/>
    </source>
</evidence>
<dbReference type="EMBL" id="CAUEEQ010064467">
    <property type="protein sequence ID" value="CAJ0964982.1"/>
    <property type="molecule type" value="Genomic_DNA"/>
</dbReference>
<sequence>MPVLRFSREAVTVADLVRGPWDVRVKRGKDGKYGEKNLCFPKQYAENFYSLNIDEITEQDTSTKFLIPNKHDGGVNIYPIVGQGYMERPTMLNSGSDSKEYFSSKDLASNSSSDKSSSGCTCPNTSGSVTDMASKDMNDQVLKIQRTVSGDGQMFSSTSMSVSEHIDSVSILDHNSLANIPLETLFIGGSIDDDMGISDGESSNQCFTDSEDGLDSLSTGFSNYKMSDFNHPSQDEKLQKDFISDYTQRTYTSKRC</sequence>
<gene>
    <name evidence="2" type="ORF">RIMI_LOCUS19826134</name>
</gene>
<proteinExistence type="predicted"/>
<keyword evidence="3" id="KW-1185">Reference proteome</keyword>
<name>A0ABN9MHC3_9NEOB</name>
<comment type="caution">
    <text evidence="2">The sequence shown here is derived from an EMBL/GenBank/DDBJ whole genome shotgun (WGS) entry which is preliminary data.</text>
</comment>
<evidence type="ECO:0000256" key="1">
    <source>
        <dbReference type="SAM" id="MobiDB-lite"/>
    </source>
</evidence>
<feature type="region of interest" description="Disordered" evidence="1">
    <location>
        <begin position="103"/>
        <end position="125"/>
    </location>
</feature>
<dbReference type="Proteomes" id="UP001176940">
    <property type="component" value="Unassembled WGS sequence"/>
</dbReference>